<keyword evidence="2" id="KW-0732">Signal</keyword>
<keyword evidence="5" id="KW-1185">Reference proteome</keyword>
<feature type="compositionally biased region" description="Pro residues" evidence="1">
    <location>
        <begin position="516"/>
        <end position="525"/>
    </location>
</feature>
<reference evidence="4 5" key="1">
    <citation type="submission" date="2021-04" db="EMBL/GenBank/DDBJ databases">
        <authorList>
            <person name="Rakotoarivonina H."/>
        </authorList>
    </citation>
    <scope>NUCLEOTIDE SEQUENCE [LARGE SCALE GENOMIC DNA]</scope>
    <source>
        <strain evidence="4 5">XE</strain>
    </source>
</reference>
<proteinExistence type="predicted"/>
<dbReference type="Pfam" id="PF02230">
    <property type="entry name" value="Abhydrolase_2"/>
    <property type="match status" value="1"/>
</dbReference>
<dbReference type="Gene3D" id="2.60.40.2180">
    <property type="match status" value="1"/>
</dbReference>
<dbReference type="PROSITE" id="PS51272">
    <property type="entry name" value="SLH"/>
    <property type="match status" value="3"/>
</dbReference>
<dbReference type="InterPro" id="IPR051465">
    <property type="entry name" value="Cell_Envelope_Struct_Comp"/>
</dbReference>
<dbReference type="Gene3D" id="3.40.50.1820">
    <property type="entry name" value="alpha/beta hydrolase"/>
    <property type="match status" value="1"/>
</dbReference>
<dbReference type="InterPro" id="IPR029058">
    <property type="entry name" value="AB_hydrolase_fold"/>
</dbReference>
<feature type="domain" description="SLH" evidence="3">
    <location>
        <begin position="590"/>
        <end position="650"/>
    </location>
</feature>
<name>A0ABM8V1D5_THEXY</name>
<dbReference type="Proteomes" id="UP000681526">
    <property type="component" value="Unassembled WGS sequence"/>
</dbReference>
<evidence type="ECO:0000256" key="2">
    <source>
        <dbReference type="SAM" id="SignalP"/>
    </source>
</evidence>
<feature type="signal peptide" evidence="2">
    <location>
        <begin position="1"/>
        <end position="25"/>
    </location>
</feature>
<dbReference type="EMBL" id="CAJRAY010000019">
    <property type="protein sequence ID" value="CAG5080797.1"/>
    <property type="molecule type" value="Genomic_DNA"/>
</dbReference>
<evidence type="ECO:0000256" key="1">
    <source>
        <dbReference type="SAM" id="MobiDB-lite"/>
    </source>
</evidence>
<comment type="caution">
    <text evidence="4">The sequence shown here is derived from an EMBL/GenBank/DDBJ whole genome shotgun (WGS) entry which is preliminary data.</text>
</comment>
<dbReference type="Pfam" id="PF18435">
    <property type="entry name" value="EstA_Ig_like"/>
    <property type="match status" value="1"/>
</dbReference>
<protein>
    <submittedName>
        <fullName evidence="4">Cell surface glycoprotein 2</fullName>
    </submittedName>
</protein>
<dbReference type="Pfam" id="PF00395">
    <property type="entry name" value="SLH"/>
    <property type="match status" value="3"/>
</dbReference>
<feature type="domain" description="SLH" evidence="3">
    <location>
        <begin position="529"/>
        <end position="589"/>
    </location>
</feature>
<dbReference type="InterPro" id="IPR041172">
    <property type="entry name" value="EstA_Ig-like_N"/>
</dbReference>
<dbReference type="InterPro" id="IPR003140">
    <property type="entry name" value="PLipase/COase/thioEstase"/>
</dbReference>
<organism evidence="4 5">
    <name type="scientific">Thermobacillus xylanilyticus</name>
    <dbReference type="NCBI Taxonomy" id="76633"/>
    <lineage>
        <taxon>Bacteria</taxon>
        <taxon>Bacillati</taxon>
        <taxon>Bacillota</taxon>
        <taxon>Bacilli</taxon>
        <taxon>Bacillales</taxon>
        <taxon>Paenibacillaceae</taxon>
        <taxon>Thermobacillus</taxon>
    </lineage>
</organism>
<feature type="domain" description="SLH" evidence="3">
    <location>
        <begin position="651"/>
        <end position="714"/>
    </location>
</feature>
<dbReference type="Pfam" id="PF07532">
    <property type="entry name" value="Big_4"/>
    <property type="match status" value="1"/>
</dbReference>
<dbReference type="InterPro" id="IPR001119">
    <property type="entry name" value="SLH_dom"/>
</dbReference>
<feature type="region of interest" description="Disordered" evidence="1">
    <location>
        <begin position="516"/>
        <end position="545"/>
    </location>
</feature>
<dbReference type="InterPro" id="IPR011081">
    <property type="entry name" value="Big_4"/>
</dbReference>
<dbReference type="PANTHER" id="PTHR43308">
    <property type="entry name" value="OUTER MEMBRANE PROTEIN ALPHA-RELATED"/>
    <property type="match status" value="1"/>
</dbReference>
<dbReference type="SUPFAM" id="SSF53474">
    <property type="entry name" value="alpha/beta-Hydrolases"/>
    <property type="match status" value="1"/>
</dbReference>
<evidence type="ECO:0000313" key="4">
    <source>
        <dbReference type="EMBL" id="CAG5080797.1"/>
    </source>
</evidence>
<accession>A0ABM8V1D5</accession>
<evidence type="ECO:0000313" key="5">
    <source>
        <dbReference type="Proteomes" id="UP000681526"/>
    </source>
</evidence>
<evidence type="ECO:0000259" key="3">
    <source>
        <dbReference type="PROSITE" id="PS51272"/>
    </source>
</evidence>
<dbReference type="RefSeq" id="WP_213483663.1">
    <property type="nucleotide sequence ID" value="NZ_CAJRAY010000019.1"/>
</dbReference>
<gene>
    <name evidence="4" type="primary">txxe 351</name>
    <name evidence="4" type="ORF">TXXE_04550</name>
</gene>
<feature type="chain" id="PRO_5047479489" evidence="2">
    <location>
        <begin position="26"/>
        <end position="750"/>
    </location>
</feature>
<sequence>MVKKKLIATLMAFLMLTLHLPAVIAAEDPPETASDTVLEEGPEAVPEIVPETELEPATVTVTEAVYLPFILRNENFAFHERTDAVIIDAGKEVDGSSLSKDDFEAHVRQTRIVDPDYVAYDGPREIIDVYVSQVNDVGSRSDTGRYIVIDFPDVGWGDGGSTNDGGYTFDSQYTITYKGSGIKFTDGTTLVPDGFTQTAVVSPVLDKFKYANHDGLDYSYFLSEEAEGPLPLVVFFHGGGQGNDIYTPIRFSNGGTVWANPENQAKHPTHVLAPRNATTPEAMHKVKAVIDQWIEDGKVDPNRIYITGFSMGGGSTWTFLQTFPDFPAAAAPLCPAGGPGNEANAKAVAYLPLWVFVDVDDFLYERVVETYNTYSPFWHDSKLSILPENRLNNPPYNGWKFDGHAVWLPVYNEYVDEERGMLIDWLFAQSKVRGIEEVSVRTTAGTAPVLPDKVKVDINHNATGIASEERAVVWDAIDPASYANPGTFTVEGTVEGVVEKAVAKVSVERLYIGVPYVPPAPSPDPSEPDETPETPDTPGDGQEPDEQVLYHPAYIRGFSDGTFRPNQAITRAELAVLLARNLDFGGARSGQGTFKDVKPTHWAAAEIEYVKSAGLMGGDAQGNFRPNAPVTRAEMAAIAARYQNLGAPAGANPRFADVKPTHWAAASIEAAAAAGIFGGYGDGRIGPDNHLTRAEAVKVINRIFGRGPLHGVTRPSWPDVPAAHWAYLEIEEASRDHYFEIRLEGGEQIR</sequence>